<evidence type="ECO:0000256" key="1">
    <source>
        <dbReference type="ARBA" id="ARBA00006056"/>
    </source>
</evidence>
<dbReference type="Gene3D" id="1.10.1530.10">
    <property type="match status" value="1"/>
</dbReference>
<dbReference type="InterPro" id="IPR043144">
    <property type="entry name" value="Mal/L-sulf/L-lact_DH-like_ah"/>
</dbReference>
<evidence type="ECO:0000256" key="2">
    <source>
        <dbReference type="ARBA" id="ARBA00023002"/>
    </source>
</evidence>
<dbReference type="InterPro" id="IPR043143">
    <property type="entry name" value="Mal/L-sulf/L-lact_DH-like_NADP"/>
</dbReference>
<evidence type="ECO:0000313" key="4">
    <source>
        <dbReference type="Proteomes" id="UP000675940"/>
    </source>
</evidence>
<dbReference type="InterPro" id="IPR003767">
    <property type="entry name" value="Malate/L-lactate_DH-like"/>
</dbReference>
<dbReference type="EMBL" id="JAGISH010000018">
    <property type="protein sequence ID" value="MBP0484857.1"/>
    <property type="molecule type" value="Genomic_DNA"/>
</dbReference>
<dbReference type="PANTHER" id="PTHR11091">
    <property type="entry name" value="OXIDOREDUCTASE-RELATED"/>
    <property type="match status" value="1"/>
</dbReference>
<name>A0A940MVS8_9RHOB</name>
<accession>A0A940MVS8</accession>
<dbReference type="InterPro" id="IPR036111">
    <property type="entry name" value="Mal/L-sulfo/L-lacto_DH-like_sf"/>
</dbReference>
<dbReference type="Proteomes" id="UP000675940">
    <property type="component" value="Unassembled WGS sequence"/>
</dbReference>
<evidence type="ECO:0000313" key="3">
    <source>
        <dbReference type="EMBL" id="MBP0484857.1"/>
    </source>
</evidence>
<sequence>MSDTIRLTPSEVRTLAEGTLKHWGFGFDHVDAIAAMLATCQLDDCQSHGLFRLFMCIETARQGRAALAAEPVLTLDESAVVRADAGGAISLRAVQAGLPHLVERARRHGVAVLAVNHCYHFSALWPEIEQLTAQGLAAFSMVPSHAWVAPAGGTRGALGTNPLAFGWPRPAAPEPFVFDFATSAFARGEIELYARAGRPLPEGVALDAAGQPTTDPQAAMAGAMCTFGGYKGSALSIMVELMAGPLIGDLTSLDSMAHSQGQPEAPCHGQIIMAFDPERLSGGAQEESDARAERLFAEIGAQGARLPSQRRFAARARNLERGYVEISEALHRDLLALRD</sequence>
<proteinExistence type="inferred from homology"/>
<protein>
    <submittedName>
        <fullName evidence="3">Ldh family oxidoreductase</fullName>
    </submittedName>
</protein>
<dbReference type="RefSeq" id="WP_209363592.1">
    <property type="nucleotide sequence ID" value="NZ_JAGISH010000018.1"/>
</dbReference>
<keyword evidence="4" id="KW-1185">Reference proteome</keyword>
<dbReference type="GO" id="GO:0016491">
    <property type="term" value="F:oxidoreductase activity"/>
    <property type="evidence" value="ECO:0007669"/>
    <property type="project" value="UniProtKB-KW"/>
</dbReference>
<dbReference type="Pfam" id="PF02615">
    <property type="entry name" value="Ldh_2"/>
    <property type="match status" value="1"/>
</dbReference>
<comment type="similarity">
    <text evidence="1">Belongs to the LDH2/MDH2 oxidoreductase family.</text>
</comment>
<reference evidence="3" key="1">
    <citation type="submission" date="2021-03" db="EMBL/GenBank/DDBJ databases">
        <title>Sagittula salina sp. nov. strain M10.9X isolated from the marine waste.</title>
        <authorList>
            <person name="Satari L."/>
            <person name="Molina-Menor E."/>
            <person name="Vidal-Verdu A."/>
            <person name="Pascual J."/>
            <person name="Pereto J."/>
            <person name="Porcar M."/>
        </authorList>
    </citation>
    <scope>NUCLEOTIDE SEQUENCE</scope>
    <source>
        <strain evidence="3">M10.9X</strain>
    </source>
</reference>
<dbReference type="AlphaFoldDB" id="A0A940MVS8"/>
<comment type="caution">
    <text evidence="3">The sequence shown here is derived from an EMBL/GenBank/DDBJ whole genome shotgun (WGS) entry which is preliminary data.</text>
</comment>
<dbReference type="PANTHER" id="PTHR11091:SF0">
    <property type="entry name" value="MALATE DEHYDROGENASE"/>
    <property type="match status" value="1"/>
</dbReference>
<organism evidence="3 4">
    <name type="scientific">Sagittula salina</name>
    <dbReference type="NCBI Taxonomy" id="2820268"/>
    <lineage>
        <taxon>Bacteria</taxon>
        <taxon>Pseudomonadati</taxon>
        <taxon>Pseudomonadota</taxon>
        <taxon>Alphaproteobacteria</taxon>
        <taxon>Rhodobacterales</taxon>
        <taxon>Roseobacteraceae</taxon>
        <taxon>Sagittula</taxon>
    </lineage>
</organism>
<gene>
    <name evidence="3" type="ORF">J5474_20490</name>
</gene>
<dbReference type="Gene3D" id="3.30.1370.60">
    <property type="entry name" value="Hypothetical oxidoreductase yiak, domain 2"/>
    <property type="match status" value="1"/>
</dbReference>
<dbReference type="SUPFAM" id="SSF89733">
    <property type="entry name" value="L-sulfolactate dehydrogenase-like"/>
    <property type="match status" value="1"/>
</dbReference>
<keyword evidence="2" id="KW-0560">Oxidoreductase</keyword>